<evidence type="ECO:0000313" key="1">
    <source>
        <dbReference type="EMBL" id="SDF38866.1"/>
    </source>
</evidence>
<evidence type="ECO:0000313" key="2">
    <source>
        <dbReference type="Proteomes" id="UP000199468"/>
    </source>
</evidence>
<protein>
    <recommendedName>
        <fullName evidence="3">BioF2-like acetyltransferase domain-containing protein</fullName>
    </recommendedName>
</protein>
<dbReference type="RefSeq" id="WP_091855666.1">
    <property type="nucleotide sequence ID" value="NZ_FNBZ01000001.1"/>
</dbReference>
<evidence type="ECO:0008006" key="3">
    <source>
        <dbReference type="Google" id="ProtNLM"/>
    </source>
</evidence>
<dbReference type="Proteomes" id="UP000199468">
    <property type="component" value="Unassembled WGS sequence"/>
</dbReference>
<organism evidence="1 2">
    <name type="scientific">Bosea robiniae</name>
    <dbReference type="NCBI Taxonomy" id="1036780"/>
    <lineage>
        <taxon>Bacteria</taxon>
        <taxon>Pseudomonadati</taxon>
        <taxon>Pseudomonadota</taxon>
        <taxon>Alphaproteobacteria</taxon>
        <taxon>Hyphomicrobiales</taxon>
        <taxon>Boseaceae</taxon>
        <taxon>Bosea</taxon>
    </lineage>
</organism>
<comment type="caution">
    <text evidence="1">The sequence shown here is derived from an EMBL/GenBank/DDBJ whole genome shotgun (WGS) entry which is preliminary data.</text>
</comment>
<dbReference type="EMBL" id="FNBZ01000001">
    <property type="protein sequence ID" value="SDF38866.1"/>
    <property type="molecule type" value="Genomic_DNA"/>
</dbReference>
<name>A0ABY0NFR2_9HYPH</name>
<gene>
    <name evidence="1" type="ORF">SAMN05421844_101496</name>
</gene>
<keyword evidence="2" id="KW-1185">Reference proteome</keyword>
<accession>A0ABY0NFR2</accession>
<sequence length="289" mass="32267">MALARFLTSRLHKLLEPWQSAARKSRLRNFDLPPGAALPIAHIRAEAPHRCDHPLCGLLVDDAIRFHSRNAPRAGFRRRGVPTAMLLDMTRYPTAETYLRAVSKRSHGNIPRAAKKAARLGITCAPIRPESYRASIAAIGASKRFRSGGPVLSAWFRPASVIADTREPPSSPPCPSHWTMAWGAFVQEESGPRLVAHLSLRRVGDLCRTHDIMCHGDYLQSGAMKLLFLETTRWLLDRQAPETQGLRWFMYGAMEHGSPGLHEWKRLMCFEPANLAFERDLHSGGVAPS</sequence>
<proteinExistence type="predicted"/>
<reference evidence="1 2" key="1">
    <citation type="submission" date="2016-10" db="EMBL/GenBank/DDBJ databases">
        <authorList>
            <person name="Varghese N."/>
            <person name="Submissions S."/>
        </authorList>
    </citation>
    <scope>NUCLEOTIDE SEQUENCE [LARGE SCALE GENOMIC DNA]</scope>
    <source>
        <strain evidence="1 2">DSM 26672</strain>
    </source>
</reference>
<dbReference type="SUPFAM" id="SSF55729">
    <property type="entry name" value="Acyl-CoA N-acyltransferases (Nat)"/>
    <property type="match status" value="1"/>
</dbReference>
<dbReference type="InterPro" id="IPR016181">
    <property type="entry name" value="Acyl_CoA_acyltransferase"/>
</dbReference>